<protein>
    <recommendedName>
        <fullName evidence="8">L-type lectin-like domain-containing protein</fullName>
    </recommendedName>
</protein>
<keyword evidence="4 7" id="KW-1133">Transmembrane helix</keyword>
<dbReference type="InterPro" id="IPR013320">
    <property type="entry name" value="ConA-like_dom_sf"/>
</dbReference>
<dbReference type="GO" id="GO:0006888">
    <property type="term" value="P:endoplasmic reticulum to Golgi vesicle-mediated transport"/>
    <property type="evidence" value="ECO:0007669"/>
    <property type="project" value="TreeGrafter"/>
</dbReference>
<evidence type="ECO:0000256" key="7">
    <source>
        <dbReference type="SAM" id="Phobius"/>
    </source>
</evidence>
<dbReference type="AlphaFoldDB" id="A0A1E4T5D7"/>
<evidence type="ECO:0000256" key="6">
    <source>
        <dbReference type="SAM" id="MobiDB-lite"/>
    </source>
</evidence>
<gene>
    <name evidence="9" type="ORF">CANARDRAFT_27287</name>
</gene>
<dbReference type="OrthoDB" id="270293at2759"/>
<feature type="compositionally biased region" description="Basic and acidic residues" evidence="6">
    <location>
        <begin position="356"/>
        <end position="368"/>
    </location>
</feature>
<dbReference type="GO" id="GO:0005537">
    <property type="term" value="F:D-mannose binding"/>
    <property type="evidence" value="ECO:0007669"/>
    <property type="project" value="TreeGrafter"/>
</dbReference>
<dbReference type="GO" id="GO:0000139">
    <property type="term" value="C:Golgi membrane"/>
    <property type="evidence" value="ECO:0007669"/>
    <property type="project" value="TreeGrafter"/>
</dbReference>
<evidence type="ECO:0000313" key="9">
    <source>
        <dbReference type="EMBL" id="ODV86942.1"/>
    </source>
</evidence>
<evidence type="ECO:0000256" key="2">
    <source>
        <dbReference type="ARBA" id="ARBA00022692"/>
    </source>
</evidence>
<dbReference type="CDD" id="cd07308">
    <property type="entry name" value="lectin_leg-like"/>
    <property type="match status" value="1"/>
</dbReference>
<dbReference type="GO" id="GO:0005793">
    <property type="term" value="C:endoplasmic reticulum-Golgi intermediate compartment"/>
    <property type="evidence" value="ECO:0007669"/>
    <property type="project" value="TreeGrafter"/>
</dbReference>
<comment type="subcellular location">
    <subcellularLocation>
        <location evidence="1">Membrane</location>
        <topology evidence="1">Single-pass type I membrane protein</topology>
    </subcellularLocation>
</comment>
<evidence type="ECO:0000256" key="5">
    <source>
        <dbReference type="ARBA" id="ARBA00023136"/>
    </source>
</evidence>
<name>A0A1E4T5D7_9ASCO</name>
<dbReference type="EMBL" id="KV453849">
    <property type="protein sequence ID" value="ODV86942.1"/>
    <property type="molecule type" value="Genomic_DNA"/>
</dbReference>
<feature type="compositionally biased region" description="Basic residues" evidence="6">
    <location>
        <begin position="369"/>
        <end position="405"/>
    </location>
</feature>
<evidence type="ECO:0000259" key="8">
    <source>
        <dbReference type="PROSITE" id="PS51328"/>
    </source>
</evidence>
<organism evidence="9 10">
    <name type="scientific">[Candida] arabinofermentans NRRL YB-2248</name>
    <dbReference type="NCBI Taxonomy" id="983967"/>
    <lineage>
        <taxon>Eukaryota</taxon>
        <taxon>Fungi</taxon>
        <taxon>Dikarya</taxon>
        <taxon>Ascomycota</taxon>
        <taxon>Saccharomycotina</taxon>
        <taxon>Pichiomycetes</taxon>
        <taxon>Pichiales</taxon>
        <taxon>Pichiaceae</taxon>
        <taxon>Ogataea</taxon>
        <taxon>Ogataea/Candida clade</taxon>
    </lineage>
</organism>
<feature type="transmembrane region" description="Helical" evidence="7">
    <location>
        <begin position="446"/>
        <end position="463"/>
    </location>
</feature>
<reference evidence="10" key="1">
    <citation type="submission" date="2016-04" db="EMBL/GenBank/DDBJ databases">
        <title>Comparative genomics of biotechnologically important yeasts.</title>
        <authorList>
            <consortium name="DOE Joint Genome Institute"/>
            <person name="Riley R."/>
            <person name="Haridas S."/>
            <person name="Wolfe K.H."/>
            <person name="Lopes M.R."/>
            <person name="Hittinger C.T."/>
            <person name="Goker M."/>
            <person name="Salamov A."/>
            <person name="Wisecaver J."/>
            <person name="Long T.M."/>
            <person name="Aerts A.L."/>
            <person name="Barry K."/>
            <person name="Choi C."/>
            <person name="Clum A."/>
            <person name="Coughlan A.Y."/>
            <person name="Deshpande S."/>
            <person name="Douglass A.P."/>
            <person name="Hanson S.J."/>
            <person name="Klenk H.-P."/>
            <person name="Labutti K."/>
            <person name="Lapidus A."/>
            <person name="Lindquist E."/>
            <person name="Lipzen A."/>
            <person name="Meier-Kolthoff J.P."/>
            <person name="Ohm R.A."/>
            <person name="Otillar R.P."/>
            <person name="Pangilinan J."/>
            <person name="Peng Y."/>
            <person name="Rokas A."/>
            <person name="Rosa C.A."/>
            <person name="Scheuner C."/>
            <person name="Sibirny A.A."/>
            <person name="Slot J.C."/>
            <person name="Stielow J.B."/>
            <person name="Sun H."/>
            <person name="Kurtzman C.P."/>
            <person name="Blackwell M."/>
            <person name="Grigoriev I.V."/>
            <person name="Jeffries T.W."/>
        </authorList>
    </citation>
    <scope>NUCLEOTIDE SEQUENCE [LARGE SCALE GENOMIC DNA]</scope>
    <source>
        <strain evidence="10">NRRL YB-2248</strain>
    </source>
</reference>
<keyword evidence="2 7" id="KW-0812">Transmembrane</keyword>
<dbReference type="SUPFAM" id="SSF49899">
    <property type="entry name" value="Concanavalin A-like lectins/glucanases"/>
    <property type="match status" value="1"/>
</dbReference>
<accession>A0A1E4T5D7</accession>
<dbReference type="InterPro" id="IPR005052">
    <property type="entry name" value="Lectin_leg"/>
</dbReference>
<dbReference type="PANTHER" id="PTHR12223">
    <property type="entry name" value="VESICULAR MANNOSE-BINDING LECTIN"/>
    <property type="match status" value="1"/>
</dbReference>
<dbReference type="GO" id="GO:0005789">
    <property type="term" value="C:endoplasmic reticulum membrane"/>
    <property type="evidence" value="ECO:0007669"/>
    <property type="project" value="TreeGrafter"/>
</dbReference>
<keyword evidence="3" id="KW-0732">Signal</keyword>
<dbReference type="PANTHER" id="PTHR12223:SF45">
    <property type="entry name" value="RE50040P"/>
    <property type="match status" value="1"/>
</dbReference>
<feature type="domain" description="L-type lectin-like" evidence="8">
    <location>
        <begin position="87"/>
        <end position="331"/>
    </location>
</feature>
<evidence type="ECO:0000256" key="1">
    <source>
        <dbReference type="ARBA" id="ARBA00004479"/>
    </source>
</evidence>
<feature type="region of interest" description="Disordered" evidence="6">
    <location>
        <begin position="356"/>
        <end position="416"/>
    </location>
</feature>
<dbReference type="Proteomes" id="UP000094801">
    <property type="component" value="Unassembled WGS sequence"/>
</dbReference>
<proteinExistence type="predicted"/>
<evidence type="ECO:0000256" key="3">
    <source>
        <dbReference type="ARBA" id="ARBA00022729"/>
    </source>
</evidence>
<dbReference type="PROSITE" id="PS51328">
    <property type="entry name" value="L_LECTIN_LIKE"/>
    <property type="match status" value="1"/>
</dbReference>
<dbReference type="InterPro" id="IPR051136">
    <property type="entry name" value="Intracellular_Lectin-GPT"/>
</dbReference>
<dbReference type="GO" id="GO:0030134">
    <property type="term" value="C:COPII-coated ER to Golgi transport vesicle"/>
    <property type="evidence" value="ECO:0007669"/>
    <property type="project" value="TreeGrafter"/>
</dbReference>
<keyword evidence="10" id="KW-1185">Reference proteome</keyword>
<sequence>MDIGYGYGGRPHTFAGRVKMVNSKLNNKTRALVGLVILFFIYKVLFSSSSSKDDEVLLNNTSEDAPTEEESFAEEVQDLMEENNIEKELIRYLTLQKPYVDPQTLSLYNYESGGNMIFGQKSEYIRLVSEKPNSVGYIFSRMPISLSDSGSFEIEFEFRIHGEQTRSSLIGDGVGVWLTSNPLEQGDLFGMQSDYHGLAVFIDTYKNSRTRGSKGASSFPYVSIQANDGQLNKYDKSRDGIATELGGCSLHRVYNVKKGSGYSKMRITYLRTSGYFQIDFDTLGNGVWKTCFTTEELGPNVIPETPYFGISAETGELFHNVDLGRVTVNALKDREGQAISSIEALLDKVEDKNDVEVDVEPQHEDRGARNRRGGGKNSRNRMAKRRHRRLNKASKGVGRQRKTASRLRNSERRLKEADAKKYGKESGFVGWFFGLVWLALKFLLYSALFVIIGYFMLLTYRIYREKQKKSMSRGLL</sequence>
<dbReference type="Gene3D" id="2.60.120.200">
    <property type="match status" value="1"/>
</dbReference>
<keyword evidence="5 7" id="KW-0472">Membrane</keyword>
<evidence type="ECO:0000256" key="4">
    <source>
        <dbReference type="ARBA" id="ARBA00022989"/>
    </source>
</evidence>
<evidence type="ECO:0000313" key="10">
    <source>
        <dbReference type="Proteomes" id="UP000094801"/>
    </source>
</evidence>
<dbReference type="Pfam" id="PF03388">
    <property type="entry name" value="Lectin_leg-like"/>
    <property type="match status" value="1"/>
</dbReference>
<dbReference type="STRING" id="983967.A0A1E4T5D7"/>